<dbReference type="EMBL" id="SDOV01000001">
    <property type="protein sequence ID" value="KAH7646484.1"/>
    <property type="molecule type" value="Genomic_DNA"/>
</dbReference>
<reference evidence="1" key="2">
    <citation type="journal article" date="2021" name="World Allergy Organ. J.">
        <title>Chromosome-level assembly of Dermatophagoides farinae genome and transcriptome reveals two novel allergens Der f 37 and Der f 39.</title>
        <authorList>
            <person name="Chen J."/>
            <person name="Cai Z."/>
            <person name="Fan D."/>
            <person name="Hu J."/>
            <person name="Hou Y."/>
            <person name="He Y."/>
            <person name="Zhang Z."/>
            <person name="Zhao Z."/>
            <person name="Gao P."/>
            <person name="Hu W."/>
            <person name="Sun J."/>
            <person name="Li J."/>
            <person name="Ji K."/>
        </authorList>
    </citation>
    <scope>NUCLEOTIDE SEQUENCE</scope>
    <source>
        <strain evidence="1">JKM2019</strain>
    </source>
</reference>
<gene>
    <name evidence="1" type="ORF">HUG17_2022</name>
</gene>
<proteinExistence type="predicted"/>
<accession>A0A9D4P938</accession>
<organism evidence="1">
    <name type="scientific">Dermatophagoides farinae</name>
    <name type="common">American house dust mite</name>
    <dbReference type="NCBI Taxonomy" id="6954"/>
    <lineage>
        <taxon>Eukaryota</taxon>
        <taxon>Metazoa</taxon>
        <taxon>Ecdysozoa</taxon>
        <taxon>Arthropoda</taxon>
        <taxon>Chelicerata</taxon>
        <taxon>Arachnida</taxon>
        <taxon>Acari</taxon>
        <taxon>Acariformes</taxon>
        <taxon>Sarcoptiformes</taxon>
        <taxon>Astigmata</taxon>
        <taxon>Psoroptidia</taxon>
        <taxon>Analgoidea</taxon>
        <taxon>Pyroglyphidae</taxon>
        <taxon>Dermatophagoidinae</taxon>
        <taxon>Dermatophagoides</taxon>
    </lineage>
</organism>
<reference evidence="1" key="1">
    <citation type="submission" date="2020-06" db="EMBL/GenBank/DDBJ databases">
        <authorList>
            <person name="Ji K."/>
            <person name="Li J."/>
        </authorList>
    </citation>
    <scope>NUCLEOTIDE SEQUENCE</scope>
    <source>
        <strain evidence="1">JKM2019</strain>
        <tissue evidence="1">Whole body</tissue>
    </source>
</reference>
<protein>
    <submittedName>
        <fullName evidence="1">Uncharacterized protein</fullName>
    </submittedName>
</protein>
<dbReference type="Proteomes" id="UP000828236">
    <property type="component" value="Unassembled WGS sequence"/>
</dbReference>
<comment type="caution">
    <text evidence="1">The sequence shown here is derived from an EMBL/GenBank/DDBJ whole genome shotgun (WGS) entry which is preliminary data.</text>
</comment>
<dbReference type="AlphaFoldDB" id="A0A9D4P938"/>
<name>A0A9D4P938_DERFA</name>
<evidence type="ECO:0000313" key="1">
    <source>
        <dbReference type="EMBL" id="KAH7646484.1"/>
    </source>
</evidence>
<sequence length="63" mass="7710">MAKITTVSDNYEINQMHGLVFAQFIYEWQFYTLQDNYEINQMHGLVFAQFIYEWQFYTLQIGK</sequence>